<feature type="region of interest" description="Disordered" evidence="1">
    <location>
        <begin position="141"/>
        <end position="184"/>
    </location>
</feature>
<dbReference type="HOGENOM" id="CLU_062399_0_0_6"/>
<dbReference type="Proteomes" id="UP000008216">
    <property type="component" value="Chromosome"/>
</dbReference>
<evidence type="ECO:0000313" key="3">
    <source>
        <dbReference type="Proteomes" id="UP000008216"/>
    </source>
</evidence>
<evidence type="ECO:0000313" key="2">
    <source>
        <dbReference type="EMBL" id="ABJ00804.1"/>
    </source>
</evidence>
<accession>A0A0H2YYG1</accession>
<evidence type="ECO:0008006" key="4">
    <source>
        <dbReference type="Google" id="ProtNLM"/>
    </source>
</evidence>
<feature type="compositionally biased region" description="Acidic residues" evidence="1">
    <location>
        <begin position="160"/>
        <end position="170"/>
    </location>
</feature>
<dbReference type="EMBL" id="CP000468">
    <property type="protein sequence ID" value="ABJ00804.1"/>
    <property type="molecule type" value="Genomic_DNA"/>
</dbReference>
<name>A0A0H2YYG1_ECOK1</name>
<proteinExistence type="predicted"/>
<reference evidence="2 3" key="1">
    <citation type="journal article" date="2007" name="J. Bacteriol.">
        <title>The genome sequence of avian pathogenic Escherichia coli strain O1:K1:H7 shares strong similarities with human extraintestinal pathogenic E. coli genomes.</title>
        <authorList>
            <person name="Johnson T.J."/>
            <person name="Kariyawasam S."/>
            <person name="Wannemuehler Y."/>
            <person name="Mangiamele P."/>
            <person name="Johnson S.J."/>
            <person name="Doetkott C."/>
            <person name="Skyberg J.A."/>
            <person name="Lynne A.M."/>
            <person name="Johnson J.R."/>
            <person name="Nolan L.K."/>
        </authorList>
    </citation>
    <scope>NUCLEOTIDE SEQUENCE [LARGE SCALE GENOMIC DNA]</scope>
    <source>
        <strain evidence="2">APEC O1</strain>
    </source>
</reference>
<dbReference type="AlphaFoldDB" id="A0A0H2YYG1"/>
<keyword evidence="3" id="KW-1185">Reference proteome</keyword>
<gene>
    <name evidence="2" type="ORF">APECO1_505</name>
</gene>
<sequence>MPDCFVRYQLNVTLTALQGENNMASNWIKLEVITPDKPEIFRLAEILNIDPDAALGKVIRFWAWADQQMIDGNAECNARGVTKSAIDRITFMAGFADALIQVGWLVENNGGLSLPNFERHNGKSSKKRAITNERVTKIRELKRKGNAASVTQTDQKALPEEEEEEEEDINTDLPLNPPRQKRASKKFEPEAIELPDWLPETLWHEWVRFRQALRKPIRTEQGANGAIRELEKFRQQGFTPEQVIRHSIANEYQGLFAPKGVRPETLLRQVNTVSLPDSAIPPGFRG</sequence>
<protein>
    <recommendedName>
        <fullName evidence="4">Phage protein</fullName>
    </recommendedName>
</protein>
<dbReference type="KEGG" id="ecv:APECO1_505"/>
<evidence type="ECO:0000256" key="1">
    <source>
        <dbReference type="SAM" id="MobiDB-lite"/>
    </source>
</evidence>
<organism evidence="2 3">
    <name type="scientific">Escherichia coli O1:K1 / APEC</name>
    <dbReference type="NCBI Taxonomy" id="405955"/>
    <lineage>
        <taxon>Bacteria</taxon>
        <taxon>Pseudomonadati</taxon>
        <taxon>Pseudomonadota</taxon>
        <taxon>Gammaproteobacteria</taxon>
        <taxon>Enterobacterales</taxon>
        <taxon>Enterobacteriaceae</taxon>
        <taxon>Escherichia</taxon>
    </lineage>
</organism>